<reference evidence="1 2" key="1">
    <citation type="submission" date="2013-07" db="EMBL/GenBank/DDBJ databases">
        <authorList>
            <person name="Weinstock G."/>
            <person name="Sodergren E."/>
            <person name="Wylie T."/>
            <person name="Fulton L."/>
            <person name="Fulton R."/>
            <person name="Fronick C."/>
            <person name="O'Laughlin M."/>
            <person name="Godfrey J."/>
            <person name="Miner T."/>
            <person name="Herter B."/>
            <person name="Appelbaum E."/>
            <person name="Cordes M."/>
            <person name="Lek S."/>
            <person name="Wollam A."/>
            <person name="Pepin K.H."/>
            <person name="Palsikar V.B."/>
            <person name="Mitreva M."/>
            <person name="Wilson R.K."/>
        </authorList>
    </citation>
    <scope>NUCLEOTIDE SEQUENCE [LARGE SCALE GENOMIC DNA]</scope>
    <source>
        <strain evidence="1 2">ATCC 27760</strain>
    </source>
</reference>
<keyword evidence="2" id="KW-1185">Reference proteome</keyword>
<protein>
    <submittedName>
        <fullName evidence="1">Uncharacterized protein</fullName>
    </submittedName>
</protein>
<sequence>MVVNCCESSTPFSVIDSIIAYFCLKEKGYKRAHMNFYGNTVQSLCVRCVVRFFGNMTALCSVALYFT</sequence>
<dbReference type="STRING" id="411473.RUMCAL_00782"/>
<dbReference type="AlphaFoldDB" id="U2KXL1"/>
<name>U2KXL1_9FIRM</name>
<dbReference type="Proteomes" id="UP000016662">
    <property type="component" value="Unassembled WGS sequence"/>
</dbReference>
<evidence type="ECO:0000313" key="1">
    <source>
        <dbReference type="EMBL" id="ERJ96855.1"/>
    </source>
</evidence>
<accession>U2KXL1</accession>
<dbReference type="HOGENOM" id="CLU_2809832_0_0_9"/>
<dbReference type="EMBL" id="AWVF01000093">
    <property type="protein sequence ID" value="ERJ96855.1"/>
    <property type="molecule type" value="Genomic_DNA"/>
</dbReference>
<gene>
    <name evidence="1" type="ORF">RUMCAL_00782</name>
</gene>
<proteinExistence type="predicted"/>
<organism evidence="1 2">
    <name type="scientific">Ruminococcus callidus ATCC 27760</name>
    <dbReference type="NCBI Taxonomy" id="411473"/>
    <lineage>
        <taxon>Bacteria</taxon>
        <taxon>Bacillati</taxon>
        <taxon>Bacillota</taxon>
        <taxon>Clostridia</taxon>
        <taxon>Eubacteriales</taxon>
        <taxon>Oscillospiraceae</taxon>
        <taxon>Ruminococcus</taxon>
    </lineage>
</organism>
<evidence type="ECO:0000313" key="2">
    <source>
        <dbReference type="Proteomes" id="UP000016662"/>
    </source>
</evidence>
<comment type="caution">
    <text evidence="1">The sequence shown here is derived from an EMBL/GenBank/DDBJ whole genome shotgun (WGS) entry which is preliminary data.</text>
</comment>